<accession>A0ABD4Z4B4</accession>
<gene>
    <name evidence="2" type="ORF">QPL79_01130</name>
</gene>
<keyword evidence="3" id="KW-1185">Reference proteome</keyword>
<dbReference type="AlphaFoldDB" id="A0ABD4Z4B4"/>
<keyword evidence="1" id="KW-0472">Membrane</keyword>
<feature type="transmembrane region" description="Helical" evidence="1">
    <location>
        <begin position="36"/>
        <end position="55"/>
    </location>
</feature>
<feature type="transmembrane region" description="Helical" evidence="1">
    <location>
        <begin position="12"/>
        <end position="30"/>
    </location>
</feature>
<dbReference type="EMBL" id="JASNVW010000001">
    <property type="protein sequence ID" value="MDK6027969.1"/>
    <property type="molecule type" value="Genomic_DNA"/>
</dbReference>
<keyword evidence="1" id="KW-1133">Transmembrane helix</keyword>
<name>A0ABD4Z4B4_9CREN</name>
<comment type="caution">
    <text evidence="2">The sequence shown here is derived from an EMBL/GenBank/DDBJ whole genome shotgun (WGS) entry which is preliminary data.</text>
</comment>
<evidence type="ECO:0000313" key="3">
    <source>
        <dbReference type="Proteomes" id="UP001529235"/>
    </source>
</evidence>
<dbReference type="RefSeq" id="WP_285272947.1">
    <property type="nucleotide sequence ID" value="NZ_JASNVW010000001.1"/>
</dbReference>
<organism evidence="2 3">
    <name type="scientific">Ignisphaera cupida</name>
    <dbReference type="NCBI Taxonomy" id="3050454"/>
    <lineage>
        <taxon>Archaea</taxon>
        <taxon>Thermoproteota</taxon>
        <taxon>Thermoprotei</taxon>
        <taxon>Desulfurococcales</taxon>
        <taxon>Desulfurococcaceae</taxon>
        <taxon>Ignisphaera</taxon>
    </lineage>
</organism>
<reference evidence="2 3" key="1">
    <citation type="submission" date="2023-05" db="EMBL/GenBank/DDBJ databases">
        <title>A new hyperthermophilic archaea 'Ignisphaera cupida' sp. nov. and description of the family 'Ignisphaeraceae' fam. nov.</title>
        <authorList>
            <person name="Podosokorskaya O.A."/>
            <person name="Elcheninov A.G."/>
            <person name="Klukina A."/>
            <person name="Merkel A.Y."/>
        </authorList>
    </citation>
    <scope>NUCLEOTIDE SEQUENCE [LARGE SCALE GENOMIC DNA]</scope>
    <source>
        <strain evidence="2 3">4213-co</strain>
    </source>
</reference>
<protein>
    <submittedName>
        <fullName evidence="2">Uncharacterized protein</fullName>
    </submittedName>
</protein>
<proteinExistence type="predicted"/>
<evidence type="ECO:0000313" key="2">
    <source>
        <dbReference type="EMBL" id="MDK6027969.1"/>
    </source>
</evidence>
<keyword evidence="1" id="KW-0812">Transmembrane</keyword>
<sequence>MKGCIENELAKRIVIFNVLAIATLLMLLFEGSLFPIIVYLMPLLILVLAIILVMIRKCSLSSF</sequence>
<evidence type="ECO:0000256" key="1">
    <source>
        <dbReference type="SAM" id="Phobius"/>
    </source>
</evidence>
<dbReference type="Proteomes" id="UP001529235">
    <property type="component" value="Unassembled WGS sequence"/>
</dbReference>